<accession>A0A3Q0KF90</accession>
<proteinExistence type="predicted"/>
<reference evidence="6" key="1">
    <citation type="journal article" date="2012" name="PLoS Negl. Trop. Dis.">
        <title>A systematically improved high quality genome and transcriptome of the human blood fluke Schistosoma mansoni.</title>
        <authorList>
            <person name="Protasio A.V."/>
            <person name="Tsai I.J."/>
            <person name="Babbage A."/>
            <person name="Nichol S."/>
            <person name="Hunt M."/>
            <person name="Aslett M.A."/>
            <person name="De Silva N."/>
            <person name="Velarde G.S."/>
            <person name="Anderson T.J."/>
            <person name="Clark R.C."/>
            <person name="Davidson C."/>
            <person name="Dillon G.P."/>
            <person name="Holroyd N.E."/>
            <person name="LoVerde P.T."/>
            <person name="Lloyd C."/>
            <person name="McQuillan J."/>
            <person name="Oliveira G."/>
            <person name="Otto T.D."/>
            <person name="Parker-Manuel S.J."/>
            <person name="Quail M.A."/>
            <person name="Wilson R.A."/>
            <person name="Zerlotini A."/>
            <person name="Dunne D.W."/>
            <person name="Berriman M."/>
        </authorList>
    </citation>
    <scope>NUCLEOTIDE SEQUENCE [LARGE SCALE GENOMIC DNA]</scope>
    <source>
        <strain evidence="6">Puerto Rican</strain>
    </source>
</reference>
<dbReference type="InterPro" id="IPR001478">
    <property type="entry name" value="PDZ"/>
</dbReference>
<dbReference type="GO" id="GO:0003779">
    <property type="term" value="F:actin binding"/>
    <property type="evidence" value="ECO:0007669"/>
    <property type="project" value="TreeGrafter"/>
</dbReference>
<dbReference type="GO" id="GO:0030036">
    <property type="term" value="P:actin cytoskeleton organization"/>
    <property type="evidence" value="ECO:0007669"/>
    <property type="project" value="TreeGrafter"/>
</dbReference>
<dbReference type="GO" id="GO:0005912">
    <property type="term" value="C:adherens junction"/>
    <property type="evidence" value="ECO:0007669"/>
    <property type="project" value="TreeGrafter"/>
</dbReference>
<keyword evidence="2" id="KW-0963">Cytoplasm</keyword>
<dbReference type="InterPro" id="IPR050604">
    <property type="entry name" value="PDZ-LIM_domain"/>
</dbReference>
<dbReference type="PROSITE" id="PS50106">
    <property type="entry name" value="PDZ"/>
    <property type="match status" value="1"/>
</dbReference>
<feature type="domain" description="PDZ" evidence="5">
    <location>
        <begin position="92"/>
        <end position="174"/>
    </location>
</feature>
<dbReference type="CDD" id="cd23068">
    <property type="entry name" value="PDZ_ZASP52-like"/>
    <property type="match status" value="1"/>
</dbReference>
<dbReference type="PANTHER" id="PTHR24214">
    <property type="entry name" value="PDZ AND LIM DOMAIN PROTEIN ZASP"/>
    <property type="match status" value="1"/>
</dbReference>
<evidence type="ECO:0000256" key="4">
    <source>
        <dbReference type="SAM" id="MobiDB-lite"/>
    </source>
</evidence>
<dbReference type="STRING" id="6183.A0A3Q0KF90"/>
<keyword evidence="3" id="KW-0479">Metal-binding</keyword>
<reference evidence="7" key="2">
    <citation type="submission" date="2018-12" db="UniProtKB">
        <authorList>
            <consortium name="WormBaseParasite"/>
        </authorList>
    </citation>
    <scope>IDENTIFICATION</scope>
    <source>
        <strain evidence="7">Puerto Rican</strain>
    </source>
</reference>
<keyword evidence="3" id="KW-0440">LIM domain</keyword>
<keyword evidence="3" id="KW-0862">Zinc</keyword>
<name>A0A3Q0KF90_SCHMA</name>
<protein>
    <submittedName>
        <fullName evidence="7">PDZ domain-containing protein</fullName>
    </submittedName>
</protein>
<evidence type="ECO:0000313" key="7">
    <source>
        <dbReference type="WBParaSite" id="Smp_045300.1"/>
    </source>
</evidence>
<evidence type="ECO:0000259" key="5">
    <source>
        <dbReference type="PROSITE" id="PS50106"/>
    </source>
</evidence>
<evidence type="ECO:0000256" key="3">
    <source>
        <dbReference type="ARBA" id="ARBA00023038"/>
    </source>
</evidence>
<dbReference type="PANTHER" id="PTHR24214:SF38">
    <property type="entry name" value="PDZ AND LIM DOMAIN PROTEIN ZASP-RELATED"/>
    <property type="match status" value="1"/>
</dbReference>
<dbReference type="WBParaSite" id="Smp_045300.1">
    <property type="protein sequence ID" value="Smp_045300.1"/>
    <property type="gene ID" value="Smp_045300"/>
</dbReference>
<comment type="subcellular location">
    <subcellularLocation>
        <location evidence="1">Cytoplasm</location>
    </subcellularLocation>
</comment>
<dbReference type="GO" id="GO:0001725">
    <property type="term" value="C:stress fiber"/>
    <property type="evidence" value="ECO:0007669"/>
    <property type="project" value="TreeGrafter"/>
</dbReference>
<organism evidence="6 7">
    <name type="scientific">Schistosoma mansoni</name>
    <name type="common">Blood fluke</name>
    <dbReference type="NCBI Taxonomy" id="6183"/>
    <lineage>
        <taxon>Eukaryota</taxon>
        <taxon>Metazoa</taxon>
        <taxon>Spiralia</taxon>
        <taxon>Lophotrochozoa</taxon>
        <taxon>Platyhelminthes</taxon>
        <taxon>Trematoda</taxon>
        <taxon>Digenea</taxon>
        <taxon>Strigeidida</taxon>
        <taxon>Schistosomatoidea</taxon>
        <taxon>Schistosomatidae</taxon>
        <taxon>Schistosoma</taxon>
    </lineage>
</organism>
<dbReference type="AlphaFoldDB" id="A0A3Q0KF90"/>
<dbReference type="SUPFAM" id="SSF50156">
    <property type="entry name" value="PDZ domain-like"/>
    <property type="match status" value="1"/>
</dbReference>
<dbReference type="SMART" id="SM00228">
    <property type="entry name" value="PDZ"/>
    <property type="match status" value="1"/>
</dbReference>
<evidence type="ECO:0000256" key="2">
    <source>
        <dbReference type="ARBA" id="ARBA00022490"/>
    </source>
</evidence>
<dbReference type="InParanoid" id="A0A3Q0KF90"/>
<keyword evidence="6" id="KW-1185">Reference proteome</keyword>
<feature type="compositionally biased region" description="Polar residues" evidence="4">
    <location>
        <begin position="1"/>
        <end position="21"/>
    </location>
</feature>
<dbReference type="Proteomes" id="UP000008854">
    <property type="component" value="Unassembled WGS sequence"/>
</dbReference>
<dbReference type="GO" id="GO:0005737">
    <property type="term" value="C:cytoplasm"/>
    <property type="evidence" value="ECO:0007669"/>
    <property type="project" value="UniProtKB-SubCell"/>
</dbReference>
<dbReference type="InterPro" id="IPR036034">
    <property type="entry name" value="PDZ_sf"/>
</dbReference>
<evidence type="ECO:0000256" key="1">
    <source>
        <dbReference type="ARBA" id="ARBA00004496"/>
    </source>
</evidence>
<sequence>MNLYFSSVASQQPGHSSLSKMNTNTKHTNQMNNNNNPTHSCKQHVTLSNALDLFTGNNITSGSVGGIGSNRNSFSIAGNNHLKKLEETTPVNIVLRRASNDSPWGFRVQGGSDYHLQLTICKTQSGSPSEGILQSGDEILSINGENARILSHEEATQKIRSAGTDLQLTVARRQTCDLSDIRPKGLLKFTAPQNNRR</sequence>
<dbReference type="GO" id="GO:0061061">
    <property type="term" value="P:muscle structure development"/>
    <property type="evidence" value="ECO:0007669"/>
    <property type="project" value="TreeGrafter"/>
</dbReference>
<dbReference type="FunFam" id="2.30.42.10:FF:000055">
    <property type="entry name" value="PDZ and LIM domain protein 3"/>
    <property type="match status" value="1"/>
</dbReference>
<dbReference type="Pfam" id="PF00595">
    <property type="entry name" value="PDZ"/>
    <property type="match status" value="1"/>
</dbReference>
<feature type="region of interest" description="Disordered" evidence="4">
    <location>
        <begin position="1"/>
        <end position="28"/>
    </location>
</feature>
<dbReference type="GO" id="GO:0031941">
    <property type="term" value="C:filamentous actin"/>
    <property type="evidence" value="ECO:0007669"/>
    <property type="project" value="TreeGrafter"/>
</dbReference>
<evidence type="ECO:0000313" key="6">
    <source>
        <dbReference type="Proteomes" id="UP000008854"/>
    </source>
</evidence>
<dbReference type="Gene3D" id="2.30.42.10">
    <property type="match status" value="1"/>
</dbReference>
<dbReference type="GO" id="GO:0051371">
    <property type="term" value="F:muscle alpha-actinin binding"/>
    <property type="evidence" value="ECO:0007669"/>
    <property type="project" value="TreeGrafter"/>
</dbReference>